<dbReference type="PANTHER" id="PTHR36080">
    <property type="entry name" value="DBJ|BAA96220.1"/>
    <property type="match status" value="1"/>
</dbReference>
<reference evidence="3" key="1">
    <citation type="submission" date="2010-04" db="EMBL/GenBank/DDBJ databases">
        <authorList>
            <person name="Reid K.E."/>
            <person name="Liao N."/>
            <person name="Chan S."/>
            <person name="Docking R."/>
            <person name="Taylor G."/>
            <person name="Moore R."/>
            <person name="Mayo M."/>
            <person name="Munro S."/>
            <person name="King J."/>
            <person name="Yanchuk A."/>
            <person name="Holt R."/>
            <person name="Jones S."/>
            <person name="Marra M."/>
            <person name="Ritland C.E."/>
            <person name="Ritland K."/>
            <person name="Bohlmann J."/>
        </authorList>
    </citation>
    <scope>NUCLEOTIDE SEQUENCE</scope>
    <source>
        <tissue evidence="3">Buds collected with no treatment. Collection October 2007</tissue>
    </source>
</reference>
<protein>
    <submittedName>
        <fullName evidence="3">Uncharacterized protein</fullName>
    </submittedName>
</protein>
<keyword evidence="1" id="KW-0175">Coiled coil</keyword>
<evidence type="ECO:0000256" key="2">
    <source>
        <dbReference type="SAM" id="MobiDB-lite"/>
    </source>
</evidence>
<feature type="compositionally biased region" description="Basic and acidic residues" evidence="2">
    <location>
        <begin position="1"/>
        <end position="13"/>
    </location>
</feature>
<feature type="coiled-coil region" evidence="1">
    <location>
        <begin position="66"/>
        <end position="139"/>
    </location>
</feature>
<feature type="region of interest" description="Disordered" evidence="2">
    <location>
        <begin position="1"/>
        <end position="21"/>
    </location>
</feature>
<accession>D5A8A0</accession>
<dbReference type="PANTHER" id="PTHR36080:SF1">
    <property type="entry name" value="DBJ|BAA96220.1"/>
    <property type="match status" value="1"/>
</dbReference>
<sequence>MEEVWQGKKEHQHAPGVGMGNGASERWNAAIGNLSEMGSTLDSLQKLLLQKAVYVDEEAFAQASANSVQARNAVALERRVKTLERELDAAITASACARTEKRQAEAAQRAAEARTQEVLKELENTTKIFELHIEELRTKHEEIAKKDGEIKVLQAIIQTLSKGTAGNSAQKKIYTT</sequence>
<name>D5A8A0_PICSI</name>
<evidence type="ECO:0000256" key="1">
    <source>
        <dbReference type="SAM" id="Coils"/>
    </source>
</evidence>
<dbReference type="AlphaFoldDB" id="D5A8A0"/>
<proteinExistence type="evidence at transcript level"/>
<evidence type="ECO:0000313" key="3">
    <source>
        <dbReference type="EMBL" id="ADE75769.1"/>
    </source>
</evidence>
<organism evidence="3">
    <name type="scientific">Picea sitchensis</name>
    <name type="common">Sitka spruce</name>
    <name type="synonym">Pinus sitchensis</name>
    <dbReference type="NCBI Taxonomy" id="3332"/>
    <lineage>
        <taxon>Eukaryota</taxon>
        <taxon>Viridiplantae</taxon>
        <taxon>Streptophyta</taxon>
        <taxon>Embryophyta</taxon>
        <taxon>Tracheophyta</taxon>
        <taxon>Spermatophyta</taxon>
        <taxon>Pinopsida</taxon>
        <taxon>Pinidae</taxon>
        <taxon>Conifers I</taxon>
        <taxon>Pinales</taxon>
        <taxon>Pinaceae</taxon>
        <taxon>Picea</taxon>
    </lineage>
</organism>
<dbReference type="EMBL" id="BT122385">
    <property type="protein sequence ID" value="ADE75769.1"/>
    <property type="molecule type" value="mRNA"/>
</dbReference>
<dbReference type="OMA" id="HIMAQER"/>